<dbReference type="PANTHER" id="PTHR43095:SF5">
    <property type="entry name" value="XYLULOSE KINASE"/>
    <property type="match status" value="1"/>
</dbReference>
<dbReference type="EMBL" id="CP002665">
    <property type="protein sequence ID" value="AEI13428.1"/>
    <property type="molecule type" value="Genomic_DNA"/>
</dbReference>
<evidence type="ECO:0000313" key="8">
    <source>
        <dbReference type="Proteomes" id="UP000000485"/>
    </source>
</evidence>
<evidence type="ECO:0000259" key="5">
    <source>
        <dbReference type="Pfam" id="PF00370"/>
    </source>
</evidence>
<dbReference type="SUPFAM" id="SSF53067">
    <property type="entry name" value="Actin-like ATPase domain"/>
    <property type="match status" value="2"/>
</dbReference>
<comment type="similarity">
    <text evidence="1">Belongs to the FGGY kinase family.</text>
</comment>
<keyword evidence="4 7" id="KW-0418">Kinase</keyword>
<evidence type="ECO:0000259" key="6">
    <source>
        <dbReference type="Pfam" id="PF02782"/>
    </source>
</evidence>
<evidence type="ECO:0000256" key="3">
    <source>
        <dbReference type="ARBA" id="ARBA00022679"/>
    </source>
</evidence>
<keyword evidence="8" id="KW-1185">Reference proteome</keyword>
<sequence>MLVVGVDVGTTNLKVALVDVEQARAVAVAAAPTPQPGDLSTVLAALLTRVLDGRPAPRAVGVASMAETGVPVGPDDEPRGAWLRWDAHRGDTHADALAARWGRAELFAATGVRASGKVPLATWAWLREHAPGWLHDDGRWAGAADLVVLALTGRLVTDHTLAGRTMAYRLGRPGRLPDAFDDELLAGVGLAARHVPRVLAPGQTVPVRPGPATADLPPGIPVTVAGHDHAVAAFAAGVRQPGRVADSLGTAEVVCTVLEGDPAPDPVAAAGMSLVRTVRGDLPALVAGTSSAGGAVAWWLATYAGDLADDERAHLLAAASDARDDDWWRALRTQEDAFLLLPSVAGRQTPAPDPGARPRPVGRVPADPVAHLRGLLVGLALQARWMLDVQAELAGGASRWDTDVRLLGGPAHANPAWTRLKGMVTPGPVHLVLEREPVAVGAALLAAERAGLVDDAAVTAAVPVEEPAAVSVGGAAALRPGPGPWLDADRLLTRFVDAATHA</sequence>
<dbReference type="Proteomes" id="UP000000485">
    <property type="component" value="Chromosome"/>
</dbReference>
<dbReference type="AlphaFoldDB" id="F8A6E0"/>
<dbReference type="PANTHER" id="PTHR43095">
    <property type="entry name" value="SUGAR KINASE"/>
    <property type="match status" value="1"/>
</dbReference>
<dbReference type="Pfam" id="PF02782">
    <property type="entry name" value="FGGY_C"/>
    <property type="match status" value="1"/>
</dbReference>
<reference evidence="8" key="1">
    <citation type="submission" date="2011-04" db="EMBL/GenBank/DDBJ databases">
        <title>Complete sequence of Cellvibrio gilvus ATCC 13127.</title>
        <authorList>
            <person name="Lucas S."/>
            <person name="Han J."/>
            <person name="Lapidus A."/>
            <person name="Cheng J.-F."/>
            <person name="Goodwin L."/>
            <person name="Pitluck S."/>
            <person name="Peters L."/>
            <person name="Munk A."/>
            <person name="Detter J.C."/>
            <person name="Han C."/>
            <person name="Tapia R."/>
            <person name="Land M."/>
            <person name="Hauser L."/>
            <person name="Kyrpides N."/>
            <person name="Ivanova N."/>
            <person name="Ovchinnikova G."/>
            <person name="Pagani I."/>
            <person name="Mead D."/>
            <person name="Brumm P."/>
            <person name="Woyke T."/>
        </authorList>
    </citation>
    <scope>NUCLEOTIDE SEQUENCE [LARGE SCALE GENOMIC DNA]</scope>
    <source>
        <strain evidence="8">ATCC 13127 / NRRL B-14078</strain>
    </source>
</reference>
<name>F8A6E0_CELGA</name>
<dbReference type="GO" id="GO:0042732">
    <property type="term" value="P:D-xylose metabolic process"/>
    <property type="evidence" value="ECO:0007669"/>
    <property type="project" value="UniProtKB-KW"/>
</dbReference>
<organism evidence="7 8">
    <name type="scientific">Cellulomonas gilvus (strain ATCC 13127 / NRRL B-14078)</name>
    <name type="common">Cellvibrio gilvus</name>
    <dbReference type="NCBI Taxonomy" id="593907"/>
    <lineage>
        <taxon>Bacteria</taxon>
        <taxon>Bacillati</taxon>
        <taxon>Actinomycetota</taxon>
        <taxon>Actinomycetes</taxon>
        <taxon>Micrococcales</taxon>
        <taxon>Cellulomonadaceae</taxon>
        <taxon>Cellulomonas</taxon>
    </lineage>
</organism>
<dbReference type="eggNOG" id="COG1070">
    <property type="taxonomic scope" value="Bacteria"/>
</dbReference>
<keyword evidence="3" id="KW-0808">Transferase</keyword>
<dbReference type="KEGG" id="cga:Celgi_2935"/>
<dbReference type="Gene3D" id="3.30.420.40">
    <property type="match status" value="2"/>
</dbReference>
<evidence type="ECO:0000313" key="7">
    <source>
        <dbReference type="EMBL" id="AEI13428.1"/>
    </source>
</evidence>
<gene>
    <name evidence="7" type="ordered locus">Celgi_2935</name>
</gene>
<dbReference type="InterPro" id="IPR018484">
    <property type="entry name" value="FGGY_N"/>
</dbReference>
<evidence type="ECO:0000256" key="2">
    <source>
        <dbReference type="ARBA" id="ARBA00022629"/>
    </source>
</evidence>
<dbReference type="OrthoDB" id="9782710at2"/>
<dbReference type="Pfam" id="PF00370">
    <property type="entry name" value="FGGY_N"/>
    <property type="match status" value="1"/>
</dbReference>
<evidence type="ECO:0000256" key="4">
    <source>
        <dbReference type="ARBA" id="ARBA00022777"/>
    </source>
</evidence>
<dbReference type="STRING" id="593907.Celgi_2935"/>
<dbReference type="InterPro" id="IPR018485">
    <property type="entry name" value="FGGY_C"/>
</dbReference>
<evidence type="ECO:0000256" key="1">
    <source>
        <dbReference type="ARBA" id="ARBA00009156"/>
    </source>
</evidence>
<dbReference type="HOGENOM" id="CLU_009281_3_4_11"/>
<dbReference type="InterPro" id="IPR043129">
    <property type="entry name" value="ATPase_NBD"/>
</dbReference>
<proteinExistence type="inferred from homology"/>
<feature type="domain" description="Carbohydrate kinase FGGY C-terminal" evidence="6">
    <location>
        <begin position="247"/>
        <end position="447"/>
    </location>
</feature>
<dbReference type="GO" id="GO:0016301">
    <property type="term" value="F:kinase activity"/>
    <property type="evidence" value="ECO:0007669"/>
    <property type="project" value="UniProtKB-KW"/>
</dbReference>
<protein>
    <submittedName>
        <fullName evidence="7">Carbohydrate kinase, FGGY-like protein</fullName>
    </submittedName>
</protein>
<accession>F8A6E0</accession>
<dbReference type="InterPro" id="IPR050406">
    <property type="entry name" value="FGGY_Carb_Kinase"/>
</dbReference>
<keyword evidence="2" id="KW-0859">Xylose metabolism</keyword>
<dbReference type="CDD" id="cd07773">
    <property type="entry name" value="ASKHA_NBD_FGGY_FK"/>
    <property type="match status" value="1"/>
</dbReference>
<feature type="domain" description="Carbohydrate kinase FGGY N-terminal" evidence="5">
    <location>
        <begin position="3"/>
        <end position="234"/>
    </location>
</feature>
<dbReference type="RefSeq" id="WP_013884945.1">
    <property type="nucleotide sequence ID" value="NC_015671.1"/>
</dbReference>
<keyword evidence="2" id="KW-0119">Carbohydrate metabolism</keyword>